<dbReference type="RefSeq" id="WP_006283888.1">
    <property type="nucleotide sequence ID" value="NZ_ADWO01000098.1"/>
</dbReference>
<evidence type="ECO:0000313" key="3">
    <source>
        <dbReference type="Proteomes" id="UP000004524"/>
    </source>
</evidence>
<dbReference type="EMBL" id="ADWO01000098">
    <property type="protein sequence ID" value="EFI70732.1"/>
    <property type="molecule type" value="Genomic_DNA"/>
</dbReference>
<accession>D8E0Q6</accession>
<evidence type="ECO:0000313" key="2">
    <source>
        <dbReference type="EMBL" id="EFI70732.1"/>
    </source>
</evidence>
<evidence type="ECO:0000256" key="1">
    <source>
        <dbReference type="SAM" id="SignalP"/>
    </source>
</evidence>
<sequence>MRKFYLFLTALVAFATSANASIKVLYNQNFEAATDVASTQWVSPSAAAGLSISGDQFGKFIRFTQSGNDRSAHLLWGTDLIKSENVASYTVSFDMSATAWGNNHSTTEYTIMSDETNCTKKPNNNFRANSANWLFDLTQIPEASGGKALAATGDQVFAINGDSAYTVTLSSGVFYKVTLDIDTIARTVDWKIENPAKEVTVASNTYTVPEGTSMIATGLYFLGARFNHNQVFDNIRVSTYVDEDVANNPSVALTGINNQQRIYKIQFLKGETLHLSFQGNELDPISFADCDGNYVWSNNPNFNPENEELVNDACATGTLVAWTTSGSATSEKISEEVSNEIIALPAAALSVTNVTEGFGKTYTMTVDNSSTPLLPTVFVDYTFTPSDGGDVLKGSDLKTGSSIEVPSKGTLELVSKAFGYGETKTTIVNDVEYAQSADYDFAHMTIPVGFNEDGKVTGNYATYGRLYGNQEGTEVVDETTGNTTYTKLTYNDIIQYTKKSSEWTDSILVDKVAFTAIPSVNVHIWPGVGLNLEGRKGDDLSGSWITSLYLTVNGLTSDDIVLVSSLSNYGSNSLHPVVATLDDYVAAHNAPITSVLKGNDQIALYRISDVIARILVMSPKKNATGISEVSVEENKLNADAPIYTISGVRVSKIT</sequence>
<proteinExistence type="predicted"/>
<dbReference type="AlphaFoldDB" id="D8E0Q6"/>
<protein>
    <submittedName>
        <fullName evidence="2">Uncharacterized protein</fullName>
    </submittedName>
</protein>
<gene>
    <name evidence="2" type="ORF">PBR_0780</name>
</gene>
<keyword evidence="1" id="KW-0732">Signal</keyword>
<organism evidence="2 3">
    <name type="scientific">Segatella baroniae B14</name>
    <dbReference type="NCBI Taxonomy" id="752555"/>
    <lineage>
        <taxon>Bacteria</taxon>
        <taxon>Pseudomonadati</taxon>
        <taxon>Bacteroidota</taxon>
        <taxon>Bacteroidia</taxon>
        <taxon>Bacteroidales</taxon>
        <taxon>Prevotellaceae</taxon>
        <taxon>Segatella</taxon>
    </lineage>
</organism>
<feature type="signal peptide" evidence="1">
    <location>
        <begin position="1"/>
        <end position="20"/>
    </location>
</feature>
<keyword evidence="3" id="KW-1185">Reference proteome</keyword>
<dbReference type="Proteomes" id="UP000004524">
    <property type="component" value="Unassembled WGS sequence"/>
</dbReference>
<feature type="chain" id="PRO_5003113310" evidence="1">
    <location>
        <begin position="21"/>
        <end position="654"/>
    </location>
</feature>
<name>D8E0Q6_9BACT</name>
<comment type="caution">
    <text evidence="2">The sequence shown here is derived from an EMBL/GenBank/DDBJ whole genome shotgun (WGS) entry which is preliminary data.</text>
</comment>
<reference evidence="2 3" key="1">
    <citation type="journal article" date="2010" name="Microb. Ecol.">
        <title>Comparative genome analysis of Prevotella ruminicola and Prevotella bryantii: insights into their environmental niche.</title>
        <authorList>
            <consortium name="North American Consortium for Rumen Bacteria"/>
            <person name="Purushe J."/>
            <person name="Fouts D.E."/>
            <person name="Morrison M."/>
            <person name="White B.A."/>
            <person name="Mackie R.I."/>
            <person name="Coutinho P.M."/>
            <person name="Henrissat B."/>
            <person name="Nelson K.E."/>
        </authorList>
    </citation>
    <scope>NUCLEOTIDE SEQUENCE [LARGE SCALE GENOMIC DNA]</scope>
    <source>
        <strain evidence="2 3">B14</strain>
    </source>
</reference>